<dbReference type="AlphaFoldDB" id="A0A125QI29"/>
<organism evidence="1 2">
    <name type="scientific">Pseudomonas fluorescens</name>
    <dbReference type="NCBI Taxonomy" id="294"/>
    <lineage>
        <taxon>Bacteria</taxon>
        <taxon>Pseudomonadati</taxon>
        <taxon>Pseudomonadota</taxon>
        <taxon>Gammaproteobacteria</taxon>
        <taxon>Pseudomonadales</taxon>
        <taxon>Pseudomonadaceae</taxon>
        <taxon>Pseudomonas</taxon>
    </lineage>
</organism>
<evidence type="ECO:0000313" key="2">
    <source>
        <dbReference type="Proteomes" id="UP000061348"/>
    </source>
</evidence>
<accession>A0A125QI29</accession>
<reference evidence="1 2" key="1">
    <citation type="submission" date="2015-05" db="EMBL/GenBank/DDBJ databases">
        <title>A genomic and transcriptomic approach to investigate the blue pigment phenotype in Pseudomonas fluorescens.</title>
        <authorList>
            <person name="Andreani N.A."/>
            <person name="Cardazzo B."/>
        </authorList>
    </citation>
    <scope>NUCLEOTIDE SEQUENCE [LARGE SCALE GENOMIC DNA]</scope>
    <source>
        <strain evidence="1 2">Ps_22</strain>
    </source>
</reference>
<dbReference type="EMBL" id="LCYA01000094">
    <property type="protein sequence ID" value="KWV86367.1"/>
    <property type="molecule type" value="Genomic_DNA"/>
</dbReference>
<proteinExistence type="predicted"/>
<sequence length="87" mass="9470">MLGDVRTVGLPHQGKFIVDETDVERRVMDDQLGAIDEFEELIGHFGEARLALEEFVSDAVDANRALVTVAVRLQVDVEVAAGQAAPH</sequence>
<evidence type="ECO:0000313" key="1">
    <source>
        <dbReference type="EMBL" id="KWV86367.1"/>
    </source>
</evidence>
<dbReference type="AntiFam" id="ANF00137">
    <property type="entry name" value="Shadow ORF (opposite dnaQ)"/>
</dbReference>
<comment type="caution">
    <text evidence="1">The sequence shown here is derived from an EMBL/GenBank/DDBJ whole genome shotgun (WGS) entry which is preliminary data.</text>
</comment>
<dbReference type="Proteomes" id="UP000061348">
    <property type="component" value="Unassembled WGS sequence"/>
</dbReference>
<gene>
    <name evidence="1" type="ORF">PFLmoz3_03985</name>
</gene>
<name>A0A125QI29_PSEFL</name>
<protein>
    <submittedName>
        <fullName evidence="1">Uncharacterized protein</fullName>
    </submittedName>
</protein>